<protein>
    <recommendedName>
        <fullName evidence="5">Alpha/beta hydrolase family protein</fullName>
    </recommendedName>
</protein>
<gene>
    <name evidence="3" type="ORF">GCM10023156_46540</name>
</gene>
<proteinExistence type="predicted"/>
<dbReference type="SUPFAM" id="SSF53474">
    <property type="entry name" value="alpha/beta-Hydrolases"/>
    <property type="match status" value="2"/>
</dbReference>
<dbReference type="InterPro" id="IPR008930">
    <property type="entry name" value="Terpenoid_cyclase/PrenylTrfase"/>
</dbReference>
<dbReference type="InterPro" id="IPR002925">
    <property type="entry name" value="Dienelactn_hydro"/>
</dbReference>
<reference evidence="4" key="1">
    <citation type="journal article" date="2019" name="Int. J. Syst. Evol. Microbiol.">
        <title>The Global Catalogue of Microorganisms (GCM) 10K type strain sequencing project: providing services to taxonomists for standard genome sequencing and annotation.</title>
        <authorList>
            <consortium name="The Broad Institute Genomics Platform"/>
            <consortium name="The Broad Institute Genome Sequencing Center for Infectious Disease"/>
            <person name="Wu L."/>
            <person name="Ma J."/>
        </authorList>
    </citation>
    <scope>NUCLEOTIDE SEQUENCE [LARGE SCALE GENOMIC DNA]</scope>
    <source>
        <strain evidence="4">JCM 17759</strain>
    </source>
</reference>
<dbReference type="Pfam" id="PF01738">
    <property type="entry name" value="DLH"/>
    <property type="match status" value="1"/>
</dbReference>
<dbReference type="EMBL" id="BAABGA010000064">
    <property type="protein sequence ID" value="GAA4462577.1"/>
    <property type="molecule type" value="Genomic_DNA"/>
</dbReference>
<dbReference type="CDD" id="cd00688">
    <property type="entry name" value="ISOPREN_C2_like"/>
    <property type="match status" value="1"/>
</dbReference>
<organism evidence="3 4">
    <name type="scientific">Novipirellula rosea</name>
    <dbReference type="NCBI Taxonomy" id="1031540"/>
    <lineage>
        <taxon>Bacteria</taxon>
        <taxon>Pseudomonadati</taxon>
        <taxon>Planctomycetota</taxon>
        <taxon>Planctomycetia</taxon>
        <taxon>Pirellulales</taxon>
        <taxon>Pirellulaceae</taxon>
        <taxon>Novipirellula</taxon>
    </lineage>
</organism>
<dbReference type="Pfam" id="PF00326">
    <property type="entry name" value="Peptidase_S9"/>
    <property type="match status" value="1"/>
</dbReference>
<dbReference type="PANTHER" id="PTHR22946">
    <property type="entry name" value="DIENELACTONE HYDROLASE DOMAIN-CONTAINING PROTEIN-RELATED"/>
    <property type="match status" value="1"/>
</dbReference>
<keyword evidence="4" id="KW-1185">Reference proteome</keyword>
<dbReference type="InterPro" id="IPR001375">
    <property type="entry name" value="Peptidase_S9_cat"/>
</dbReference>
<dbReference type="SUPFAM" id="SSF48239">
    <property type="entry name" value="Terpenoid cyclases/Protein prenyltransferases"/>
    <property type="match status" value="1"/>
</dbReference>
<dbReference type="Gene3D" id="3.40.50.1820">
    <property type="entry name" value="alpha/beta hydrolase"/>
    <property type="match status" value="2"/>
</dbReference>
<dbReference type="Gene3D" id="1.50.10.20">
    <property type="match status" value="2"/>
</dbReference>
<dbReference type="InterPro" id="IPR050261">
    <property type="entry name" value="FrsA_esterase"/>
</dbReference>
<evidence type="ECO:0008006" key="5">
    <source>
        <dbReference type="Google" id="ProtNLM"/>
    </source>
</evidence>
<comment type="caution">
    <text evidence="3">The sequence shown here is derived from an EMBL/GenBank/DDBJ whole genome shotgun (WGS) entry which is preliminary data.</text>
</comment>
<accession>A0ABP8NAZ7</accession>
<evidence type="ECO:0000259" key="1">
    <source>
        <dbReference type="Pfam" id="PF00326"/>
    </source>
</evidence>
<evidence type="ECO:0000259" key="2">
    <source>
        <dbReference type="Pfam" id="PF01738"/>
    </source>
</evidence>
<evidence type="ECO:0000313" key="3">
    <source>
        <dbReference type="EMBL" id="GAA4462577.1"/>
    </source>
</evidence>
<feature type="domain" description="Peptidase S9 prolyl oligopeptidase catalytic" evidence="1">
    <location>
        <begin position="843"/>
        <end position="990"/>
    </location>
</feature>
<name>A0ABP8NAZ7_9BACT</name>
<evidence type="ECO:0000313" key="4">
    <source>
        <dbReference type="Proteomes" id="UP001500840"/>
    </source>
</evidence>
<sequence length="1049" mass="118552">MHDAVERSLPLLEIASAETAQRRTCFTCHGQAMPAVVFAEARKHGFHIDPDNLLRQLDHTYAHLKRSQKQYADGRGTGGQVDTAGWALWGLEAGERSADDISDTVVEYLLGKQRESGVWSCSSNRPPSEKSNFATTYLALRAIENFGRPSHQSKIDEVTRNAAKWFETAEPKDTEDRVFQLLSLPYIGLDERSEKLIQDLISQQRPDGGWAQLAEMESDAYATATVLYALAESGIAVTADSYKHGLEYLLRTQLDDGSWHVVSRSKPFQTYFETGYPHGKDQFISTTAACWATLVLLKVLPEQSAAEIETLAGTKPLQWPESDLSSRLMSGAHKFVDSQIAVANEKRHELEIDDIQQASLRSELLSVLGIAEQRLPPQLEQYGDQLNPALVAESDRFRIFQVRWPVFANVFGEGLRVQQKESAVGMCVVVPDADQSPEQLLGLAGGLGPNEQIAKRLAANGFDLIVPTIISREKMQTDDERIMRADMTDREWIYRQAFHMGRHVIGYDLQRVFAAVDCFADQNAANKPIGIVGYGEGGLIALHAAAIDDRIDSTLVSGYFDSSDAAWSEPIYRNVWRRSVRLGNAEVASLIAPRELLIEHSPFPTVMQHKGDIVTPPAERVQTEFNRIRQTSKEQAPQLILGDNEGPATRWSDKAFTAFLKSFDATEIATVIDGLDDRRADAELRIAQRQQRCTDQAEQHVQSLVRQSEHIRDDFFLYNVHPEWKNQPWSTNKTHDVVADDAFIAATQKFRERFVSEAMGRFDVPLLQPDARTRKVTETDKWTAYDVVLDVHESLFAWGTLLIPKDLKPGERRPVVVCQHGRNGVPRDTIDNGKTAYNDYAAKLAERGFITFSPHNLYRGEDEYRWLDRKANAIGCTLFSFIIASHDQMLRWLDSLPFVDGDRIAFYGLSYGGESAVRVPTALPKYCLSICSGDFNQWTRKVASTDQPFSFMRSIEWEMPYWNLGHTFDYAEMTYLMYPRPFMVERGHHDGVGRDHWVAHEFAKVRWLYAQFGKSDRVGIEFFQGGHSINGQGTFDFLHKHLNWPPPPQ</sequence>
<dbReference type="InterPro" id="IPR029058">
    <property type="entry name" value="AB_hydrolase_fold"/>
</dbReference>
<feature type="domain" description="Dienelactone hydrolase" evidence="2">
    <location>
        <begin position="451"/>
        <end position="555"/>
    </location>
</feature>
<dbReference type="Proteomes" id="UP001500840">
    <property type="component" value="Unassembled WGS sequence"/>
</dbReference>